<keyword evidence="1" id="KW-0030">Aminoacyl-tRNA synthetase</keyword>
<organism evidence="1">
    <name type="scientific">mine drainage metagenome</name>
    <dbReference type="NCBI Taxonomy" id="410659"/>
    <lineage>
        <taxon>unclassified sequences</taxon>
        <taxon>metagenomes</taxon>
        <taxon>ecological metagenomes</taxon>
    </lineage>
</organism>
<reference evidence="1" key="1">
    <citation type="submission" date="2013-08" db="EMBL/GenBank/DDBJ databases">
        <authorList>
            <person name="Mendez C."/>
            <person name="Richter M."/>
            <person name="Ferrer M."/>
            <person name="Sanchez J."/>
        </authorList>
    </citation>
    <scope>NUCLEOTIDE SEQUENCE</scope>
</reference>
<dbReference type="Gene3D" id="3.30.930.10">
    <property type="entry name" value="Bira Bifunctional Protein, Domain 2"/>
    <property type="match status" value="1"/>
</dbReference>
<dbReference type="EMBL" id="AUZX01016166">
    <property type="protein sequence ID" value="EQD26464.1"/>
    <property type="molecule type" value="Genomic_DNA"/>
</dbReference>
<dbReference type="InterPro" id="IPR045864">
    <property type="entry name" value="aa-tRNA-synth_II/BPL/LPL"/>
</dbReference>
<dbReference type="PANTHER" id="PTHR43382:SF2">
    <property type="entry name" value="BIFUNCTIONAL GLUTAMATE_PROLINE--TRNA LIGASE"/>
    <property type="match status" value="1"/>
</dbReference>
<name>T0ZBW0_9ZZZZ</name>
<gene>
    <name evidence="1" type="ORF">B1A_21869</name>
</gene>
<dbReference type="GO" id="GO:0005524">
    <property type="term" value="F:ATP binding"/>
    <property type="evidence" value="ECO:0007669"/>
    <property type="project" value="InterPro"/>
</dbReference>
<keyword evidence="1" id="KW-0436">Ligase</keyword>
<dbReference type="GO" id="GO:0017101">
    <property type="term" value="C:aminoacyl-tRNA synthetase multienzyme complex"/>
    <property type="evidence" value="ECO:0007669"/>
    <property type="project" value="TreeGrafter"/>
</dbReference>
<dbReference type="PANTHER" id="PTHR43382">
    <property type="entry name" value="PROLYL-TRNA SYNTHETASE"/>
    <property type="match status" value="1"/>
</dbReference>
<dbReference type="GO" id="GO:0006433">
    <property type="term" value="P:prolyl-tRNA aminoacylation"/>
    <property type="evidence" value="ECO:0007669"/>
    <property type="project" value="InterPro"/>
</dbReference>
<evidence type="ECO:0000313" key="1">
    <source>
        <dbReference type="EMBL" id="EQD26464.1"/>
    </source>
</evidence>
<comment type="caution">
    <text evidence="1">The sequence shown here is derived from an EMBL/GenBank/DDBJ whole genome shotgun (WGS) entry which is preliminary data.</text>
</comment>
<dbReference type="GO" id="GO:0004827">
    <property type="term" value="F:proline-tRNA ligase activity"/>
    <property type="evidence" value="ECO:0007669"/>
    <property type="project" value="InterPro"/>
</dbReference>
<dbReference type="GO" id="GO:0005737">
    <property type="term" value="C:cytoplasm"/>
    <property type="evidence" value="ECO:0007669"/>
    <property type="project" value="InterPro"/>
</dbReference>
<sequence>MAEDQGITIKKNENFSEWYIQVLLKSEFYDYGDVSGTTIFRPDGYFVWERIQNFVDNLFKKDGIMNTYFPLLIPKRYLEKEKEAYRRILS</sequence>
<reference evidence="1" key="2">
    <citation type="journal article" date="2014" name="ISME J.">
        <title>Microbial stratification in low pH oxic and suboxic macroscopic growths along an acid mine drainage.</title>
        <authorList>
            <person name="Mendez-Garcia C."/>
            <person name="Mesa V."/>
            <person name="Sprenger R.R."/>
            <person name="Richter M."/>
            <person name="Diez M.S."/>
            <person name="Solano J."/>
            <person name="Bargiela R."/>
            <person name="Golyshina O.V."/>
            <person name="Manteca A."/>
            <person name="Ramos J.L."/>
            <person name="Gallego J.R."/>
            <person name="Llorente I."/>
            <person name="Martins Dos Santos V.A."/>
            <person name="Jensen O.N."/>
            <person name="Pelaez A.I."/>
            <person name="Sanchez J."/>
            <person name="Ferrer M."/>
        </authorList>
    </citation>
    <scope>NUCLEOTIDE SEQUENCE</scope>
</reference>
<proteinExistence type="predicted"/>
<dbReference type="InterPro" id="IPR004499">
    <property type="entry name" value="Pro-tRNA-ligase_IIa_arc-type"/>
</dbReference>
<accession>T0ZBW0</accession>
<dbReference type="SUPFAM" id="SSF55681">
    <property type="entry name" value="Class II aaRS and biotin synthetases"/>
    <property type="match status" value="1"/>
</dbReference>
<dbReference type="AlphaFoldDB" id="T0ZBW0"/>
<protein>
    <submittedName>
        <fullName evidence="1">Prolyl-tRNA synthetase</fullName>
    </submittedName>
</protein>